<gene>
    <name evidence="2" type="ORF">F2Q70_00037017</name>
</gene>
<evidence type="ECO:0000313" key="2">
    <source>
        <dbReference type="EMBL" id="KAF2585021.1"/>
    </source>
</evidence>
<comment type="caution">
    <text evidence="2">The sequence shown here is derived from an EMBL/GenBank/DDBJ whole genome shotgun (WGS) entry which is preliminary data.</text>
</comment>
<sequence length="172" mass="19240">MQHQKVLMMMYLWSILTISFSKKKKEASYSAATHQKELLEQAIWESNQQHYGHDIASKSEGTETGKVLPCALSHSKKNASPKVLSFQVAYAEFQDNYASLSLLPTKYALWNLFHQVLSNTEDIQSSAVDLLTYTSQAGLFESHTRFTVLNDVDETGNEPMSSLSLTKGGEQG</sequence>
<protein>
    <submittedName>
        <fullName evidence="2">Uncharacterized protein</fullName>
    </submittedName>
</protein>
<feature type="signal peptide" evidence="1">
    <location>
        <begin position="1"/>
        <end position="21"/>
    </location>
</feature>
<evidence type="ECO:0000256" key="1">
    <source>
        <dbReference type="SAM" id="SignalP"/>
    </source>
</evidence>
<proteinExistence type="predicted"/>
<reference evidence="2" key="1">
    <citation type="submission" date="2019-12" db="EMBL/GenBank/DDBJ databases">
        <title>Genome sequencing and annotation of Brassica cretica.</title>
        <authorList>
            <person name="Studholme D.J."/>
            <person name="Sarris P.F."/>
        </authorList>
    </citation>
    <scope>NUCLEOTIDE SEQUENCE</scope>
    <source>
        <strain evidence="2">PFS-102/07</strain>
        <tissue evidence="2">Leaf</tissue>
    </source>
</reference>
<name>A0A8S9JSK1_BRACR</name>
<feature type="chain" id="PRO_5035873855" evidence="1">
    <location>
        <begin position="22"/>
        <end position="172"/>
    </location>
</feature>
<dbReference type="AlphaFoldDB" id="A0A8S9JSK1"/>
<dbReference type="EMBL" id="QGKY02000246">
    <property type="protein sequence ID" value="KAF2585021.1"/>
    <property type="molecule type" value="Genomic_DNA"/>
</dbReference>
<keyword evidence="1" id="KW-0732">Signal</keyword>
<organism evidence="2">
    <name type="scientific">Brassica cretica</name>
    <name type="common">Mustard</name>
    <dbReference type="NCBI Taxonomy" id="69181"/>
    <lineage>
        <taxon>Eukaryota</taxon>
        <taxon>Viridiplantae</taxon>
        <taxon>Streptophyta</taxon>
        <taxon>Embryophyta</taxon>
        <taxon>Tracheophyta</taxon>
        <taxon>Spermatophyta</taxon>
        <taxon>Magnoliopsida</taxon>
        <taxon>eudicotyledons</taxon>
        <taxon>Gunneridae</taxon>
        <taxon>Pentapetalae</taxon>
        <taxon>rosids</taxon>
        <taxon>malvids</taxon>
        <taxon>Brassicales</taxon>
        <taxon>Brassicaceae</taxon>
        <taxon>Brassiceae</taxon>
        <taxon>Brassica</taxon>
    </lineage>
</organism>
<accession>A0A8S9JSK1</accession>